<keyword evidence="16" id="KW-0472">Membrane</keyword>
<comment type="function">
    <text evidence="20">Hydrolysis of phosphatidylcholine with phospholipase A2 (EC 3.1.1.4) and phospholipase A1 (EC 3.1.1.32) activities.</text>
</comment>
<feature type="binding site" description="in dimeric form" evidence="19">
    <location>
        <position position="263"/>
    </location>
    <ligand>
        <name>Ca(2+)</name>
        <dbReference type="ChEBI" id="CHEBI:29108"/>
        <label>1</label>
    </ligand>
</feature>
<dbReference type="Proteomes" id="UP000483379">
    <property type="component" value="Unassembled WGS sequence"/>
</dbReference>
<keyword evidence="14 20" id="KW-0442">Lipid degradation</keyword>
<comment type="caution">
    <text evidence="21">The sequence shown here is derived from an EMBL/GenBank/DDBJ whole genome shotgun (WGS) entry which is preliminary data.</text>
</comment>
<dbReference type="GO" id="GO:0004623">
    <property type="term" value="F:phospholipase A2 activity"/>
    <property type="evidence" value="ECO:0007669"/>
    <property type="project" value="UniProtKB-EC"/>
</dbReference>
<comment type="cofactor">
    <cofactor evidence="20">
        <name>Ca(2+)</name>
        <dbReference type="ChEBI" id="CHEBI:29108"/>
    </cofactor>
    <text evidence="20">Binds 1 Ca(2+) ion per monomer. In the dimeric form the Ca(2+) is bound by different amino acids with binding of each Ca(2+) shared with ligands coming from each monomer. The Ca(2+) ion may have a role in catalysis.</text>
</comment>
<evidence type="ECO:0000256" key="15">
    <source>
        <dbReference type="ARBA" id="ARBA00023098"/>
    </source>
</evidence>
<keyword evidence="9" id="KW-0812">Transmembrane</keyword>
<dbReference type="GO" id="GO:0016042">
    <property type="term" value="P:lipid catabolic process"/>
    <property type="evidence" value="ECO:0007669"/>
    <property type="project" value="UniProtKB-KW"/>
</dbReference>
<feature type="chain" id="PRO_5027143311" description="Phospholipase A1" evidence="20">
    <location>
        <begin position="24"/>
        <end position="345"/>
    </location>
</feature>
<keyword evidence="12 20" id="KW-0378">Hydrolase</keyword>
<comment type="catalytic activity">
    <reaction evidence="1 20">
        <text>a 1,2-diacyl-sn-glycero-3-phosphocholine + H2O = a 2-acyl-sn-glycero-3-phosphocholine + a fatty acid + H(+)</text>
        <dbReference type="Rhea" id="RHEA:18689"/>
        <dbReference type="ChEBI" id="CHEBI:15377"/>
        <dbReference type="ChEBI" id="CHEBI:15378"/>
        <dbReference type="ChEBI" id="CHEBI:28868"/>
        <dbReference type="ChEBI" id="CHEBI:57643"/>
        <dbReference type="ChEBI" id="CHEBI:57875"/>
        <dbReference type="EC" id="3.1.1.32"/>
    </reaction>
</comment>
<feature type="active site" description="Proton acceptor" evidence="18">
    <location>
        <position position="220"/>
    </location>
</feature>
<comment type="subunit">
    <text evidence="4 20">Homodimer; dimerization is reversible, and the dimeric form is the active one.</text>
</comment>
<reference evidence="21 22" key="1">
    <citation type="submission" date="2020-02" db="EMBL/GenBank/DDBJ databases">
        <title>Genome sequences of Thiorhodococcus mannitoliphagus and Thiorhodococcus minor, purple sulfur photosynthetic bacteria in the gammaproteobacterial family, Chromatiaceae.</title>
        <authorList>
            <person name="Aviles F.A."/>
            <person name="Meyer T.E."/>
            <person name="Kyndt J.A."/>
        </authorList>
    </citation>
    <scope>NUCLEOTIDE SEQUENCE [LARGE SCALE GENOMIC DNA]</scope>
    <source>
        <strain evidence="21 22">DSM 11518</strain>
    </source>
</reference>
<evidence type="ECO:0000256" key="12">
    <source>
        <dbReference type="ARBA" id="ARBA00022801"/>
    </source>
</evidence>
<dbReference type="PRINTS" id="PR01486">
    <property type="entry name" value="PHPHLIPASEA1"/>
</dbReference>
<dbReference type="RefSeq" id="WP_164454382.1">
    <property type="nucleotide sequence ID" value="NZ_JAAIJQ010000067.1"/>
</dbReference>
<dbReference type="PANTHER" id="PTHR40457:SF1">
    <property type="entry name" value="PHOSPHOLIPASE A1"/>
    <property type="match status" value="1"/>
</dbReference>
<keyword evidence="8" id="KW-1134">Transmembrane beta strand</keyword>
<organism evidence="21 22">
    <name type="scientific">Thiorhodococcus minor</name>
    <dbReference type="NCBI Taxonomy" id="57489"/>
    <lineage>
        <taxon>Bacteria</taxon>
        <taxon>Pseudomonadati</taxon>
        <taxon>Pseudomonadota</taxon>
        <taxon>Gammaproteobacteria</taxon>
        <taxon>Chromatiales</taxon>
        <taxon>Chromatiaceae</taxon>
        <taxon>Thiorhodococcus</taxon>
    </lineage>
</organism>
<evidence type="ECO:0000256" key="14">
    <source>
        <dbReference type="ARBA" id="ARBA00022963"/>
    </source>
</evidence>
<dbReference type="EMBL" id="JAAIJQ010000067">
    <property type="protein sequence ID" value="NEV63920.1"/>
    <property type="molecule type" value="Genomic_DNA"/>
</dbReference>
<evidence type="ECO:0000256" key="13">
    <source>
        <dbReference type="ARBA" id="ARBA00022837"/>
    </source>
</evidence>
<evidence type="ECO:0000256" key="11">
    <source>
        <dbReference type="ARBA" id="ARBA00022729"/>
    </source>
</evidence>
<feature type="active site" description="Nucleophile" evidence="18">
    <location>
        <position position="222"/>
    </location>
</feature>
<proteinExistence type="inferred from homology"/>
<evidence type="ECO:0000256" key="16">
    <source>
        <dbReference type="ARBA" id="ARBA00023136"/>
    </source>
</evidence>
<protein>
    <recommendedName>
        <fullName evidence="7 20">Phospholipase A1</fullName>
        <ecNumber evidence="5 20">3.1.1.32</ecNumber>
        <ecNumber evidence="6 20">3.1.1.4</ecNumber>
    </recommendedName>
    <alternativeName>
        <fullName evidence="20">Phosphatidylcholine 1-acylhydrolase</fullName>
    </alternativeName>
</protein>
<comment type="subcellular location">
    <subcellularLocation>
        <location evidence="20">Cell outer membrane</location>
        <topology evidence="20">Multi-pass membrane protein</topology>
    </subcellularLocation>
    <text evidence="20">One of the very few enzymes located there.</text>
</comment>
<evidence type="ECO:0000256" key="4">
    <source>
        <dbReference type="ARBA" id="ARBA00011702"/>
    </source>
</evidence>
<dbReference type="GO" id="GO:0009279">
    <property type="term" value="C:cell outer membrane"/>
    <property type="evidence" value="ECO:0007669"/>
    <property type="project" value="UniProtKB-SubCell"/>
</dbReference>
<evidence type="ECO:0000256" key="1">
    <source>
        <dbReference type="ARBA" id="ARBA00000111"/>
    </source>
</evidence>
<feature type="signal peptide" evidence="20">
    <location>
        <begin position="1"/>
        <end position="23"/>
    </location>
</feature>
<evidence type="ECO:0000256" key="9">
    <source>
        <dbReference type="ARBA" id="ARBA00022692"/>
    </source>
</evidence>
<dbReference type="Gene3D" id="2.40.230.10">
    <property type="entry name" value="Phospholipase A1"/>
    <property type="match status" value="1"/>
</dbReference>
<evidence type="ECO:0000256" key="8">
    <source>
        <dbReference type="ARBA" id="ARBA00022452"/>
    </source>
</evidence>
<keyword evidence="15 20" id="KW-0443">Lipid metabolism</keyword>
<evidence type="ECO:0000256" key="18">
    <source>
        <dbReference type="PIRSR" id="PIRSR603187-1"/>
    </source>
</evidence>
<evidence type="ECO:0000256" key="6">
    <source>
        <dbReference type="ARBA" id="ARBA00013278"/>
    </source>
</evidence>
<dbReference type="CDD" id="cd00541">
    <property type="entry name" value="OMPLA"/>
    <property type="match status" value="1"/>
</dbReference>
<feature type="binding site" description="in dimeric form" evidence="19">
    <location>
        <position position="184"/>
    </location>
    <ligand>
        <name>Ca(2+)</name>
        <dbReference type="ChEBI" id="CHEBI:29108"/>
        <label>1</label>
    </ligand>
</feature>
<keyword evidence="22" id="KW-1185">Reference proteome</keyword>
<gene>
    <name evidence="21" type="ORF">G3446_18850</name>
</gene>
<feature type="binding site" description="in dimeric form" evidence="19">
    <location>
        <position position="230"/>
    </location>
    <ligand>
        <name>Ca(2+)</name>
        <dbReference type="ChEBI" id="CHEBI:29108"/>
        <label>1</label>
    </ligand>
</feature>
<evidence type="ECO:0000256" key="3">
    <source>
        <dbReference type="ARBA" id="ARBA00010525"/>
    </source>
</evidence>
<dbReference type="EC" id="3.1.1.32" evidence="5 20"/>
<dbReference type="Pfam" id="PF02253">
    <property type="entry name" value="PLA1"/>
    <property type="match status" value="1"/>
</dbReference>
<dbReference type="PANTHER" id="PTHR40457">
    <property type="entry name" value="PHOSPHOLIPASE A1"/>
    <property type="match status" value="1"/>
</dbReference>
<dbReference type="GO" id="GO:0046872">
    <property type="term" value="F:metal ion binding"/>
    <property type="evidence" value="ECO:0007669"/>
    <property type="project" value="UniProtKB-KW"/>
</dbReference>
<keyword evidence="17 20" id="KW-0998">Cell outer membrane</keyword>
<keyword evidence="10 19" id="KW-0479">Metal-binding</keyword>
<dbReference type="SUPFAM" id="SSF56931">
    <property type="entry name" value="Outer membrane phospholipase A (OMPLA)"/>
    <property type="match status" value="1"/>
</dbReference>
<feature type="binding site" description="in dimeric form" evidence="19">
    <location>
        <position position="225"/>
    </location>
    <ligand>
        <name>Ca(2+)</name>
        <dbReference type="ChEBI" id="CHEBI:29108"/>
        <label>1</label>
    </ligand>
</feature>
<comment type="similarity">
    <text evidence="3 20">Belongs to the phospholipase A1 family.</text>
</comment>
<dbReference type="InterPro" id="IPR036541">
    <property type="entry name" value="PLipase_A1_sf"/>
</dbReference>
<sequence length="345" mass="38605">MYAQKAALALVTPLLCASVPALAVASDLSTGLARCAQLADAGKRLACFDALAGSKAPASDALALTPAPSESAPASEPMTANAVPATGETEMQLDESDKRRFLGVRLYRPNYLLPATYNDNPNRNVPETESIDIPFLGDALDNVEMKFQISFEVPVWTEIMDQPLDLYFAYTQLAFFQAYNQEYSSPFRDTNYEPEVGFNWQPDLSAFGWTLRSVRAMANHQSNGRSEPLSRSWNRLIGQFEAERGDLSLGLRIWAPLETSPSDNPDIYEYLGYGELHASYDLEKHHFGVMFRNLTHPSVQLDWSYPLGDTIRFYVQYFNGYGESLLDYDQSVNRIGVGFMVNEWP</sequence>
<dbReference type="GO" id="GO:0008970">
    <property type="term" value="F:phospholipase A1 activity"/>
    <property type="evidence" value="ECO:0007669"/>
    <property type="project" value="UniProtKB-EC"/>
</dbReference>
<evidence type="ECO:0000256" key="17">
    <source>
        <dbReference type="ARBA" id="ARBA00023237"/>
    </source>
</evidence>
<evidence type="ECO:0000313" key="21">
    <source>
        <dbReference type="EMBL" id="NEV63920.1"/>
    </source>
</evidence>
<keyword evidence="11 20" id="KW-0732">Signal</keyword>
<keyword evidence="13 19" id="KW-0106">Calcium</keyword>
<dbReference type="InterPro" id="IPR003187">
    <property type="entry name" value="PLipase_A1"/>
</dbReference>
<comment type="catalytic activity">
    <reaction evidence="2 20">
        <text>a 1,2-diacyl-sn-glycero-3-phosphocholine + H2O = a 1-acyl-sn-glycero-3-phosphocholine + a fatty acid + H(+)</text>
        <dbReference type="Rhea" id="RHEA:15801"/>
        <dbReference type="ChEBI" id="CHEBI:15377"/>
        <dbReference type="ChEBI" id="CHEBI:15378"/>
        <dbReference type="ChEBI" id="CHEBI:28868"/>
        <dbReference type="ChEBI" id="CHEBI:57643"/>
        <dbReference type="ChEBI" id="CHEBI:58168"/>
        <dbReference type="EC" id="3.1.1.4"/>
    </reaction>
</comment>
<evidence type="ECO:0000256" key="5">
    <source>
        <dbReference type="ARBA" id="ARBA00013179"/>
    </source>
</evidence>
<evidence type="ECO:0000256" key="20">
    <source>
        <dbReference type="RuleBase" id="RU366027"/>
    </source>
</evidence>
<evidence type="ECO:0000256" key="19">
    <source>
        <dbReference type="PIRSR" id="PIRSR603187-2"/>
    </source>
</evidence>
<evidence type="ECO:0000256" key="10">
    <source>
        <dbReference type="ARBA" id="ARBA00022723"/>
    </source>
</evidence>
<name>A0A6M0K2H1_9GAMM</name>
<dbReference type="EC" id="3.1.1.4" evidence="6 20"/>
<dbReference type="AlphaFoldDB" id="A0A6M0K2H1"/>
<evidence type="ECO:0000256" key="7">
    <source>
        <dbReference type="ARBA" id="ARBA00021726"/>
    </source>
</evidence>
<evidence type="ECO:0000256" key="2">
    <source>
        <dbReference type="ARBA" id="ARBA00001604"/>
    </source>
</evidence>
<evidence type="ECO:0000313" key="22">
    <source>
        <dbReference type="Proteomes" id="UP000483379"/>
    </source>
</evidence>
<accession>A0A6M0K2H1</accession>